<accession>A0AAV7N4A1</accession>
<evidence type="ECO:0000313" key="2">
    <source>
        <dbReference type="EMBL" id="KAJ1109158.1"/>
    </source>
</evidence>
<feature type="compositionally biased region" description="Basic residues" evidence="1">
    <location>
        <begin position="1"/>
        <end position="10"/>
    </location>
</feature>
<feature type="region of interest" description="Disordered" evidence="1">
    <location>
        <begin position="1"/>
        <end position="71"/>
    </location>
</feature>
<dbReference type="AlphaFoldDB" id="A0AAV7N4A1"/>
<evidence type="ECO:0000256" key="1">
    <source>
        <dbReference type="SAM" id="MobiDB-lite"/>
    </source>
</evidence>
<keyword evidence="3" id="KW-1185">Reference proteome</keyword>
<reference evidence="2" key="1">
    <citation type="journal article" date="2022" name="bioRxiv">
        <title>Sequencing and chromosome-scale assembly of the giantPleurodeles waltlgenome.</title>
        <authorList>
            <person name="Brown T."/>
            <person name="Elewa A."/>
            <person name="Iarovenko S."/>
            <person name="Subramanian E."/>
            <person name="Araus A.J."/>
            <person name="Petzold A."/>
            <person name="Susuki M."/>
            <person name="Suzuki K.-i.T."/>
            <person name="Hayashi T."/>
            <person name="Toyoda A."/>
            <person name="Oliveira C."/>
            <person name="Osipova E."/>
            <person name="Leigh N.D."/>
            <person name="Simon A."/>
            <person name="Yun M.H."/>
        </authorList>
    </citation>
    <scope>NUCLEOTIDE SEQUENCE</scope>
    <source>
        <strain evidence="2">20211129_DDA</strain>
        <tissue evidence="2">Liver</tissue>
    </source>
</reference>
<dbReference type="EMBL" id="JANPWB010000013">
    <property type="protein sequence ID" value="KAJ1109158.1"/>
    <property type="molecule type" value="Genomic_DNA"/>
</dbReference>
<proteinExistence type="predicted"/>
<comment type="caution">
    <text evidence="2">The sequence shown here is derived from an EMBL/GenBank/DDBJ whole genome shotgun (WGS) entry which is preliminary data.</text>
</comment>
<gene>
    <name evidence="2" type="ORF">NDU88_006522</name>
</gene>
<dbReference type="Proteomes" id="UP001066276">
    <property type="component" value="Chromosome 9"/>
</dbReference>
<name>A0AAV7N4A1_PLEWA</name>
<protein>
    <submittedName>
        <fullName evidence="2">Uncharacterized protein</fullName>
    </submittedName>
</protein>
<sequence length="71" mass="7577">MEPSSARRRAVGGGAGGAPKAPQPATRRAPRIGDKRTVRHAWRTRAPPSGRMGSKDDDIEACGRKLSRGLE</sequence>
<organism evidence="2 3">
    <name type="scientific">Pleurodeles waltl</name>
    <name type="common">Iberian ribbed newt</name>
    <dbReference type="NCBI Taxonomy" id="8319"/>
    <lineage>
        <taxon>Eukaryota</taxon>
        <taxon>Metazoa</taxon>
        <taxon>Chordata</taxon>
        <taxon>Craniata</taxon>
        <taxon>Vertebrata</taxon>
        <taxon>Euteleostomi</taxon>
        <taxon>Amphibia</taxon>
        <taxon>Batrachia</taxon>
        <taxon>Caudata</taxon>
        <taxon>Salamandroidea</taxon>
        <taxon>Salamandridae</taxon>
        <taxon>Pleurodelinae</taxon>
        <taxon>Pleurodeles</taxon>
    </lineage>
</organism>
<evidence type="ECO:0000313" key="3">
    <source>
        <dbReference type="Proteomes" id="UP001066276"/>
    </source>
</evidence>